<evidence type="ECO:0000313" key="2">
    <source>
        <dbReference type="Proteomes" id="UP001186974"/>
    </source>
</evidence>
<comment type="caution">
    <text evidence="1">The sequence shown here is derived from an EMBL/GenBank/DDBJ whole genome shotgun (WGS) entry which is preliminary data.</text>
</comment>
<accession>A0ACC3CVY2</accession>
<protein>
    <submittedName>
        <fullName evidence="1">Uncharacterized protein</fullName>
    </submittedName>
</protein>
<sequence length="348" mass="39248">MVVSGRSFDFTDVEKVIGPLFNTVPFHVRFGNDDTWASVVRRCQDYNSAVLPYQHTPLRDVMKWTRISADQPLFDTLFVFQKVEPGSEPQGKTLWRPRESSIPADYPLALEVEQQSNSQLKLTLVAQSQIADREAASALIVEFQQALAALMEDSDALVNKTVGHISETKINIPESRTNGHADGHVNGVHDFKWTSEAERIRDEVAVLASVDPSEVDEHVSILELGLDSIDAIKLSSRLGKLGTRIPVSQIMRSLTIGRMIEHIAPEQAPEEQSDPGENLREESQKLRGYLMTEDMELDSIERVLPATPLQESMVAEMFNSGFTRYYNQDVLKLQRSTNKKTLRTAWRR</sequence>
<dbReference type="EMBL" id="JAWDJW010010574">
    <property type="protein sequence ID" value="KAK3045669.1"/>
    <property type="molecule type" value="Genomic_DNA"/>
</dbReference>
<organism evidence="1 2">
    <name type="scientific">Coniosporium uncinatum</name>
    <dbReference type="NCBI Taxonomy" id="93489"/>
    <lineage>
        <taxon>Eukaryota</taxon>
        <taxon>Fungi</taxon>
        <taxon>Dikarya</taxon>
        <taxon>Ascomycota</taxon>
        <taxon>Pezizomycotina</taxon>
        <taxon>Dothideomycetes</taxon>
        <taxon>Dothideomycetes incertae sedis</taxon>
        <taxon>Coniosporium</taxon>
    </lineage>
</organism>
<dbReference type="Proteomes" id="UP001186974">
    <property type="component" value="Unassembled WGS sequence"/>
</dbReference>
<gene>
    <name evidence="1" type="ORF">LTS18_013643</name>
</gene>
<reference evidence="1" key="1">
    <citation type="submission" date="2024-09" db="EMBL/GenBank/DDBJ databases">
        <title>Black Yeasts Isolated from many extreme environments.</title>
        <authorList>
            <person name="Coleine C."/>
            <person name="Stajich J.E."/>
            <person name="Selbmann L."/>
        </authorList>
    </citation>
    <scope>NUCLEOTIDE SEQUENCE</scope>
    <source>
        <strain evidence="1">CCFEE 5737</strain>
    </source>
</reference>
<evidence type="ECO:0000313" key="1">
    <source>
        <dbReference type="EMBL" id="KAK3045669.1"/>
    </source>
</evidence>
<proteinExistence type="predicted"/>
<keyword evidence="2" id="KW-1185">Reference proteome</keyword>
<feature type="non-terminal residue" evidence="1">
    <location>
        <position position="348"/>
    </location>
</feature>
<name>A0ACC3CVY2_9PEZI</name>